<dbReference type="Gene3D" id="3.60.21.10">
    <property type="match status" value="1"/>
</dbReference>
<dbReference type="PANTHER" id="PTHR42850:SF4">
    <property type="entry name" value="ZINC-DEPENDENT ENDOPOLYPHOSPHATASE"/>
    <property type="match status" value="1"/>
</dbReference>
<dbReference type="SUPFAM" id="SSF56300">
    <property type="entry name" value="Metallo-dependent phosphatases"/>
    <property type="match status" value="1"/>
</dbReference>
<dbReference type="GO" id="GO:0008803">
    <property type="term" value="F:bis(5'-nucleosyl)-tetraphosphatase (symmetrical) activity"/>
    <property type="evidence" value="ECO:0007669"/>
    <property type="project" value="TreeGrafter"/>
</dbReference>
<accession>A0A1M5KPW7</accession>
<name>A0A1M5KPW7_9FLAO</name>
<dbReference type="GO" id="GO:0005737">
    <property type="term" value="C:cytoplasm"/>
    <property type="evidence" value="ECO:0007669"/>
    <property type="project" value="TreeGrafter"/>
</dbReference>
<dbReference type="STRING" id="570519.SAMN04488116_1706"/>
<sequence length="259" mass="30154">MNFRPSLNLLCIIVQNFFMRTLVIGDVHSGLRALEQLLERAKVSTTDHLIFLGDYVDAWSTAVETVDFLMELQKSHNCTFIRGNHDELCREWLLTKKENPQWLAHGGAATRDSYLAAQRENWNKHLEFYAGLQNYYLDNDNRLYLHAGYTNLKGVEYEYFDQLFYWDRTLWELARALDPKLTQTDSTYPKRLTHYREVFIGHTPLSKTSTAIPQQGANVWNVDTGAAFKGPLTIMDVETKEFWQSDPVYTLYPDEPGRN</sequence>
<organism evidence="2 3">
    <name type="scientific">Flagellimonas flava</name>
    <dbReference type="NCBI Taxonomy" id="570519"/>
    <lineage>
        <taxon>Bacteria</taxon>
        <taxon>Pseudomonadati</taxon>
        <taxon>Bacteroidota</taxon>
        <taxon>Flavobacteriia</taxon>
        <taxon>Flavobacteriales</taxon>
        <taxon>Flavobacteriaceae</taxon>
        <taxon>Flagellimonas</taxon>
    </lineage>
</organism>
<dbReference type="InterPro" id="IPR029052">
    <property type="entry name" value="Metallo-depent_PP-like"/>
</dbReference>
<evidence type="ECO:0000259" key="1">
    <source>
        <dbReference type="Pfam" id="PF00149"/>
    </source>
</evidence>
<dbReference type="PANTHER" id="PTHR42850">
    <property type="entry name" value="METALLOPHOSPHOESTERASE"/>
    <property type="match status" value="1"/>
</dbReference>
<dbReference type="InterPro" id="IPR050126">
    <property type="entry name" value="Ap4A_hydrolase"/>
</dbReference>
<dbReference type="InterPro" id="IPR004843">
    <property type="entry name" value="Calcineurin-like_PHP"/>
</dbReference>
<protein>
    <submittedName>
        <fullName evidence="2">Serine/threonine protein phosphatase 1</fullName>
    </submittedName>
</protein>
<dbReference type="GO" id="GO:0110154">
    <property type="term" value="P:RNA decapping"/>
    <property type="evidence" value="ECO:0007669"/>
    <property type="project" value="TreeGrafter"/>
</dbReference>
<proteinExistence type="predicted"/>
<dbReference type="AlphaFoldDB" id="A0A1M5KPW7"/>
<dbReference type="Pfam" id="PF00149">
    <property type="entry name" value="Metallophos"/>
    <property type="match status" value="1"/>
</dbReference>
<evidence type="ECO:0000313" key="3">
    <source>
        <dbReference type="Proteomes" id="UP000184532"/>
    </source>
</evidence>
<dbReference type="EMBL" id="FQWL01000002">
    <property type="protein sequence ID" value="SHG54756.1"/>
    <property type="molecule type" value="Genomic_DNA"/>
</dbReference>
<dbReference type="Proteomes" id="UP000184532">
    <property type="component" value="Unassembled WGS sequence"/>
</dbReference>
<feature type="domain" description="Calcineurin-like phosphoesterase" evidence="1">
    <location>
        <begin position="19"/>
        <end position="206"/>
    </location>
</feature>
<dbReference type="GO" id="GO:0016791">
    <property type="term" value="F:phosphatase activity"/>
    <property type="evidence" value="ECO:0007669"/>
    <property type="project" value="TreeGrafter"/>
</dbReference>
<reference evidence="3" key="1">
    <citation type="submission" date="2016-11" db="EMBL/GenBank/DDBJ databases">
        <authorList>
            <person name="Varghese N."/>
            <person name="Submissions S."/>
        </authorList>
    </citation>
    <scope>NUCLEOTIDE SEQUENCE [LARGE SCALE GENOMIC DNA]</scope>
    <source>
        <strain evidence="3">DSM 22638</strain>
    </source>
</reference>
<gene>
    <name evidence="2" type="ORF">SAMN04488116_1706</name>
</gene>
<evidence type="ECO:0000313" key="2">
    <source>
        <dbReference type="EMBL" id="SHG54756.1"/>
    </source>
</evidence>
<keyword evidence="3" id="KW-1185">Reference proteome</keyword>